<dbReference type="EMBL" id="MU267926">
    <property type="protein sequence ID" value="KAH7907221.1"/>
    <property type="molecule type" value="Genomic_DNA"/>
</dbReference>
<organism evidence="1 2">
    <name type="scientific">Hygrophoropsis aurantiaca</name>
    <dbReference type="NCBI Taxonomy" id="72124"/>
    <lineage>
        <taxon>Eukaryota</taxon>
        <taxon>Fungi</taxon>
        <taxon>Dikarya</taxon>
        <taxon>Basidiomycota</taxon>
        <taxon>Agaricomycotina</taxon>
        <taxon>Agaricomycetes</taxon>
        <taxon>Agaricomycetidae</taxon>
        <taxon>Boletales</taxon>
        <taxon>Coniophorineae</taxon>
        <taxon>Hygrophoropsidaceae</taxon>
        <taxon>Hygrophoropsis</taxon>
    </lineage>
</organism>
<protein>
    <submittedName>
        <fullName evidence="1">Uncharacterized protein</fullName>
    </submittedName>
</protein>
<keyword evidence="2" id="KW-1185">Reference proteome</keyword>
<name>A0ACB8A1E5_9AGAM</name>
<evidence type="ECO:0000313" key="2">
    <source>
        <dbReference type="Proteomes" id="UP000790377"/>
    </source>
</evidence>
<comment type="caution">
    <text evidence="1">The sequence shown here is derived from an EMBL/GenBank/DDBJ whole genome shotgun (WGS) entry which is preliminary data.</text>
</comment>
<accession>A0ACB8A1E5</accession>
<sequence>MTTVQTIDNYSEAAWDNLRAICERVNLGRVQHVIHLEDTTPNTHLLKIYECAYGIRCRVTPLYHGVYVLDFIDSSDNRLSFDVVSQISVWDITERDEHVRLRTKQQRTSDIYLLQPMGHFKVCRGEEVLVKIHFPPTIEFYNDAPDLSHSFSSKCAL</sequence>
<gene>
    <name evidence="1" type="ORF">BJ138DRAFT_1160675</name>
</gene>
<dbReference type="Proteomes" id="UP000790377">
    <property type="component" value="Unassembled WGS sequence"/>
</dbReference>
<evidence type="ECO:0000313" key="1">
    <source>
        <dbReference type="EMBL" id="KAH7907221.1"/>
    </source>
</evidence>
<proteinExistence type="predicted"/>
<reference evidence="1" key="1">
    <citation type="journal article" date="2021" name="New Phytol.">
        <title>Evolutionary innovations through gain and loss of genes in the ectomycorrhizal Boletales.</title>
        <authorList>
            <person name="Wu G."/>
            <person name="Miyauchi S."/>
            <person name="Morin E."/>
            <person name="Kuo A."/>
            <person name="Drula E."/>
            <person name="Varga T."/>
            <person name="Kohler A."/>
            <person name="Feng B."/>
            <person name="Cao Y."/>
            <person name="Lipzen A."/>
            <person name="Daum C."/>
            <person name="Hundley H."/>
            <person name="Pangilinan J."/>
            <person name="Johnson J."/>
            <person name="Barry K."/>
            <person name="LaButti K."/>
            <person name="Ng V."/>
            <person name="Ahrendt S."/>
            <person name="Min B."/>
            <person name="Choi I.G."/>
            <person name="Park H."/>
            <person name="Plett J.M."/>
            <person name="Magnuson J."/>
            <person name="Spatafora J.W."/>
            <person name="Nagy L.G."/>
            <person name="Henrissat B."/>
            <person name="Grigoriev I.V."/>
            <person name="Yang Z.L."/>
            <person name="Xu J."/>
            <person name="Martin F.M."/>
        </authorList>
    </citation>
    <scope>NUCLEOTIDE SEQUENCE</scope>
    <source>
        <strain evidence="1">ATCC 28755</strain>
    </source>
</reference>